<organism evidence="2 3">
    <name type="scientific">Pseudoglutamicibacter albus</name>
    <dbReference type="NCBI Taxonomy" id="98671"/>
    <lineage>
        <taxon>Bacteria</taxon>
        <taxon>Bacillati</taxon>
        <taxon>Actinomycetota</taxon>
        <taxon>Actinomycetes</taxon>
        <taxon>Micrococcales</taxon>
        <taxon>Micrococcaceae</taxon>
        <taxon>Pseudoglutamicibacter</taxon>
    </lineage>
</organism>
<comment type="caution">
    <text evidence="2">The sequence shown here is derived from an EMBL/GenBank/DDBJ whole genome shotgun (WGS) entry which is preliminary data.</text>
</comment>
<evidence type="ECO:0000313" key="2">
    <source>
        <dbReference type="EMBL" id="MDR7294054.1"/>
    </source>
</evidence>
<evidence type="ECO:0000313" key="3">
    <source>
        <dbReference type="Proteomes" id="UP001180715"/>
    </source>
</evidence>
<feature type="transmembrane region" description="Helical" evidence="1">
    <location>
        <begin position="416"/>
        <end position="438"/>
    </location>
</feature>
<keyword evidence="1" id="KW-1133">Transmembrane helix</keyword>
<name>A0ABU1Z0B7_9MICC</name>
<evidence type="ECO:0008006" key="4">
    <source>
        <dbReference type="Google" id="ProtNLM"/>
    </source>
</evidence>
<protein>
    <recommendedName>
        <fullName evidence="4">DUF2330 domain-containing protein</fullName>
    </recommendedName>
</protein>
<accession>A0ABU1Z0B7</accession>
<proteinExistence type="predicted"/>
<keyword evidence="1" id="KW-0472">Membrane</keyword>
<reference evidence="2" key="1">
    <citation type="submission" date="2023-07" db="EMBL/GenBank/DDBJ databases">
        <title>Sequencing the genomes of 1000 actinobacteria strains.</title>
        <authorList>
            <person name="Klenk H.-P."/>
        </authorList>
    </citation>
    <scope>NUCLEOTIDE SEQUENCE</scope>
    <source>
        <strain evidence="2">DSM 13068</strain>
    </source>
</reference>
<gene>
    <name evidence="2" type="ORF">J2S67_001322</name>
</gene>
<dbReference type="EMBL" id="JAVDXX010000001">
    <property type="protein sequence ID" value="MDR7294054.1"/>
    <property type="molecule type" value="Genomic_DNA"/>
</dbReference>
<dbReference type="Proteomes" id="UP001180715">
    <property type="component" value="Unassembled WGS sequence"/>
</dbReference>
<evidence type="ECO:0000256" key="1">
    <source>
        <dbReference type="SAM" id="Phobius"/>
    </source>
</evidence>
<keyword evidence="3" id="KW-1185">Reference proteome</keyword>
<sequence>MNAFRPPLARHLEANQSRRRWSVLFVVLLALCSLALTACAVDIETSRETDTNGKGTRSMAVAARSAASKTSKSPIYASKISEHGFRNIYPLIEKRADGYRLAVVYRLDWGGEDAEKVREKWIDSAMPEGARRVKPIITLGSGREEIAVVMDVRDDAELQDALRSLLADKNLEVSITELEEPQGLFARGYEYTLETDCSRICGGPPVHVLFPYVSAPGPGTGGQRYIDTSRMKDLGFTEGATFTLLSKRDADNAFRASDARGMNLTSVTAVLKPGAGEKVSFEVSVAVPESELGGGSEKFEEALTPDNGSLTSQKKGEQRVFTFTWEGKDPEELTEKVQATFASFTMSESRKGGLWPETAAYVRFAPEHDLKTTIETTPRLKVELPFMHGVKGEVPGEGYDLTEPHQHVVYSGPSSAWFITMGVLAVVVLAGLAILLVFRKKISAKLK</sequence>
<dbReference type="RefSeq" id="WP_310247469.1">
    <property type="nucleotide sequence ID" value="NZ_JAVDXX010000001.1"/>
</dbReference>
<keyword evidence="1" id="KW-0812">Transmembrane</keyword>